<feature type="domain" description="Glycosyl transferase family 1" evidence="2">
    <location>
        <begin position="159"/>
        <end position="315"/>
    </location>
</feature>
<proteinExistence type="predicted"/>
<evidence type="ECO:0000313" key="5">
    <source>
        <dbReference type="Proteomes" id="UP000500791"/>
    </source>
</evidence>
<evidence type="ECO:0000313" key="4">
    <source>
        <dbReference type="EMBL" id="QIK41774.1"/>
    </source>
</evidence>
<evidence type="ECO:0000259" key="3">
    <source>
        <dbReference type="Pfam" id="PF13439"/>
    </source>
</evidence>
<dbReference type="CDD" id="cd03801">
    <property type="entry name" value="GT4_PimA-like"/>
    <property type="match status" value="1"/>
</dbReference>
<dbReference type="GO" id="GO:0009103">
    <property type="term" value="P:lipopolysaccharide biosynthetic process"/>
    <property type="evidence" value="ECO:0007669"/>
    <property type="project" value="TreeGrafter"/>
</dbReference>
<sequence>MTGTFAIPGDLNTTSGGYAYDRAVLRELPDLTHLALPGGFPFPSDGDVARSLDLLKGAHGPLLIDGLAFGAFPQEALSALPNPIVALCHHPLALETGIAPETAKQLMSSERAALQRAAAVIVTSTTTARTLHDLYNVDENRIHVAEPGLDPAPVAPRTGTPPVILTVASLTPRKGHDVLIEALTSIRDLPWRAIWAGPKPDAEWFDTLQTLIAETGLHDRIEQIGPISQQALTDLRSQADLFCLPSHYEGYGMAFTEAMLSGLPIVGCAGGAVSDVVPGTAGLLTEPGDARALARSLRAVLTDGQLAERLASGGRAHALSLPGWPDTAGVIRDVLNRVAT</sequence>
<evidence type="ECO:0000259" key="2">
    <source>
        <dbReference type="Pfam" id="PF00534"/>
    </source>
</evidence>
<keyword evidence="5" id="KW-1185">Reference proteome</keyword>
<dbReference type="Pfam" id="PF13439">
    <property type="entry name" value="Glyco_transf_4"/>
    <property type="match status" value="1"/>
</dbReference>
<protein>
    <submittedName>
        <fullName evidence="4">Glycosyltransferase family 4 protein</fullName>
    </submittedName>
</protein>
<dbReference type="GO" id="GO:0016757">
    <property type="term" value="F:glycosyltransferase activity"/>
    <property type="evidence" value="ECO:0007669"/>
    <property type="project" value="InterPro"/>
</dbReference>
<dbReference type="Proteomes" id="UP000500791">
    <property type="component" value="Chromosome"/>
</dbReference>
<dbReference type="SUPFAM" id="SSF53756">
    <property type="entry name" value="UDP-Glycosyltransferase/glycogen phosphorylase"/>
    <property type="match status" value="1"/>
</dbReference>
<accession>A0A6G7VP42</accession>
<feature type="domain" description="Glycosyltransferase subfamily 4-like N-terminal" evidence="3">
    <location>
        <begin position="71"/>
        <end position="151"/>
    </location>
</feature>
<dbReference type="AlphaFoldDB" id="A0A6G7VP42"/>
<dbReference type="InterPro" id="IPR001296">
    <property type="entry name" value="Glyco_trans_1"/>
</dbReference>
<reference evidence="4 5" key="1">
    <citation type="submission" date="2020-03" db="EMBL/GenBank/DDBJ databases">
        <title>Complete genome sequence of Monaibacterium sp. ALG8 with diverse plasmids.</title>
        <authorList>
            <person name="Sun C."/>
        </authorList>
    </citation>
    <scope>NUCLEOTIDE SEQUENCE [LARGE SCALE GENOMIC DNA]</scope>
    <source>
        <strain evidence="4 5">ALG8</strain>
    </source>
</reference>
<keyword evidence="1 4" id="KW-0808">Transferase</keyword>
<evidence type="ECO:0000256" key="1">
    <source>
        <dbReference type="ARBA" id="ARBA00022679"/>
    </source>
</evidence>
<dbReference type="PANTHER" id="PTHR46401:SF2">
    <property type="entry name" value="GLYCOSYLTRANSFERASE WBBK-RELATED"/>
    <property type="match status" value="1"/>
</dbReference>
<dbReference type="RefSeq" id="WP_166193207.1">
    <property type="nucleotide sequence ID" value="NZ_CP049811.1"/>
</dbReference>
<dbReference type="Gene3D" id="3.40.50.2000">
    <property type="entry name" value="Glycogen Phosphorylase B"/>
    <property type="match status" value="2"/>
</dbReference>
<dbReference type="PANTHER" id="PTHR46401">
    <property type="entry name" value="GLYCOSYLTRANSFERASE WBBK-RELATED"/>
    <property type="match status" value="1"/>
</dbReference>
<gene>
    <name evidence="4" type="ORF">G8E03_14035</name>
</gene>
<dbReference type="EMBL" id="CP049811">
    <property type="protein sequence ID" value="QIK41774.1"/>
    <property type="molecule type" value="Genomic_DNA"/>
</dbReference>
<dbReference type="InterPro" id="IPR028098">
    <property type="entry name" value="Glyco_trans_4-like_N"/>
</dbReference>
<organism evidence="4 5">
    <name type="scientific">Pontivivens nitratireducens</name>
    <dbReference type="NCBI Taxonomy" id="2758038"/>
    <lineage>
        <taxon>Bacteria</taxon>
        <taxon>Pseudomonadati</taxon>
        <taxon>Pseudomonadota</taxon>
        <taxon>Alphaproteobacteria</taxon>
        <taxon>Rhodobacterales</taxon>
        <taxon>Paracoccaceae</taxon>
        <taxon>Pontivivens</taxon>
    </lineage>
</organism>
<dbReference type="KEGG" id="mon:G8E03_14035"/>
<name>A0A6G7VP42_9RHOB</name>
<dbReference type="Pfam" id="PF00534">
    <property type="entry name" value="Glycos_transf_1"/>
    <property type="match status" value="1"/>
</dbReference>